<dbReference type="InterPro" id="IPR036388">
    <property type="entry name" value="WH-like_DNA-bd_sf"/>
</dbReference>
<sequence>MTDQEKISSLIAHDPKVTAQFFFKDCRPLFLSVIRRVFGTQIVDYDEIISEIYILLMENDAKKLRSFKFESTLYQWLKTIAIRHCLLLKSKAKVIDDESQEPLNNSQRELSSAESAQARMDMETLLRQMKNQRYALVIRLLMIEDRTPEEVAQQLCVTVDNLYNIKRRAIQALTEVALKDKKHYER</sequence>
<dbReference type="SUPFAM" id="SSF88946">
    <property type="entry name" value="Sigma2 domain of RNA polymerase sigma factors"/>
    <property type="match status" value="1"/>
</dbReference>
<gene>
    <name evidence="1" type="ORF">FYJ72_08955</name>
</gene>
<organism evidence="1 2">
    <name type="scientific">Segatella copri</name>
    <dbReference type="NCBI Taxonomy" id="165179"/>
    <lineage>
        <taxon>Bacteria</taxon>
        <taxon>Pseudomonadati</taxon>
        <taxon>Bacteroidota</taxon>
        <taxon>Bacteroidia</taxon>
        <taxon>Bacteroidales</taxon>
        <taxon>Prevotellaceae</taxon>
        <taxon>Segatella</taxon>
    </lineage>
</organism>
<dbReference type="GO" id="GO:0003700">
    <property type="term" value="F:DNA-binding transcription factor activity"/>
    <property type="evidence" value="ECO:0007669"/>
    <property type="project" value="InterPro"/>
</dbReference>
<dbReference type="InterPro" id="IPR014284">
    <property type="entry name" value="RNA_pol_sigma-70_dom"/>
</dbReference>
<name>A0A6I2TVK4_9BACT</name>
<dbReference type="Gene3D" id="1.10.10.10">
    <property type="entry name" value="Winged helix-like DNA-binding domain superfamily/Winged helix DNA-binding domain"/>
    <property type="match status" value="1"/>
</dbReference>
<accession>A0A6I2TVK4</accession>
<dbReference type="RefSeq" id="WP_154481267.1">
    <property type="nucleotide sequence ID" value="NZ_VUNF01000015.1"/>
</dbReference>
<proteinExistence type="predicted"/>
<dbReference type="AlphaFoldDB" id="A0A6I2TVK4"/>
<dbReference type="EMBL" id="VUNF01000015">
    <property type="protein sequence ID" value="MST77806.1"/>
    <property type="molecule type" value="Genomic_DNA"/>
</dbReference>
<dbReference type="GO" id="GO:0006352">
    <property type="term" value="P:DNA-templated transcription initiation"/>
    <property type="evidence" value="ECO:0007669"/>
    <property type="project" value="InterPro"/>
</dbReference>
<dbReference type="SUPFAM" id="SSF88659">
    <property type="entry name" value="Sigma3 and sigma4 domains of RNA polymerase sigma factors"/>
    <property type="match status" value="1"/>
</dbReference>
<protein>
    <submittedName>
        <fullName evidence="1">Sigma-70 family RNA polymerase sigma factor</fullName>
    </submittedName>
</protein>
<evidence type="ECO:0000313" key="1">
    <source>
        <dbReference type="EMBL" id="MST77806.1"/>
    </source>
</evidence>
<dbReference type="Proteomes" id="UP000450161">
    <property type="component" value="Unassembled WGS sequence"/>
</dbReference>
<reference evidence="1 2" key="1">
    <citation type="submission" date="2019-08" db="EMBL/GenBank/DDBJ databases">
        <title>In-depth cultivation of the pig gut microbiome towards novel bacterial diversity and tailored functional studies.</title>
        <authorList>
            <person name="Wylensek D."/>
            <person name="Hitch T.C.A."/>
            <person name="Clavel T."/>
        </authorList>
    </citation>
    <scope>NUCLEOTIDE SEQUENCE [LARGE SCALE GENOMIC DNA]</scope>
    <source>
        <strain evidence="1 2">LKV-178-WT-2C</strain>
    </source>
</reference>
<dbReference type="InterPro" id="IPR013324">
    <property type="entry name" value="RNA_pol_sigma_r3/r4-like"/>
</dbReference>
<comment type="caution">
    <text evidence="1">The sequence shown here is derived from an EMBL/GenBank/DDBJ whole genome shotgun (WGS) entry which is preliminary data.</text>
</comment>
<dbReference type="Gene3D" id="1.10.1740.10">
    <property type="match status" value="1"/>
</dbReference>
<dbReference type="NCBIfam" id="TIGR02937">
    <property type="entry name" value="sigma70-ECF"/>
    <property type="match status" value="1"/>
</dbReference>
<evidence type="ECO:0000313" key="2">
    <source>
        <dbReference type="Proteomes" id="UP000450161"/>
    </source>
</evidence>
<dbReference type="InterPro" id="IPR013325">
    <property type="entry name" value="RNA_pol_sigma_r2"/>
</dbReference>